<dbReference type="GO" id="GO:0019888">
    <property type="term" value="F:protein phosphatase regulator activity"/>
    <property type="evidence" value="ECO:0007669"/>
    <property type="project" value="TreeGrafter"/>
</dbReference>
<evidence type="ECO:0000313" key="3">
    <source>
        <dbReference type="EMBL" id="BFG05469.1"/>
    </source>
</evidence>
<dbReference type="InterPro" id="IPR051254">
    <property type="entry name" value="PPP1R15"/>
</dbReference>
<evidence type="ECO:0008006" key="5">
    <source>
        <dbReference type="Google" id="ProtNLM"/>
    </source>
</evidence>
<keyword evidence="4" id="KW-1185">Reference proteome</keyword>
<feature type="chain" id="PRO_5043840806" description="Protein phosphatase 1 regulatory subunit 15A/B C-terminal domain-containing protein" evidence="2">
    <location>
        <begin position="28"/>
        <end position="307"/>
    </location>
</feature>
<dbReference type="GO" id="GO:0034976">
    <property type="term" value="P:response to endoplasmic reticulum stress"/>
    <property type="evidence" value="ECO:0007669"/>
    <property type="project" value="TreeGrafter"/>
</dbReference>
<feature type="signal peptide" evidence="2">
    <location>
        <begin position="1"/>
        <end position="27"/>
    </location>
</feature>
<dbReference type="AlphaFoldDB" id="A0AAU9GDL7"/>
<organism evidence="3 4">
    <name type="scientific">Drosophila madeirensis</name>
    <name type="common">Fruit fly</name>
    <dbReference type="NCBI Taxonomy" id="30013"/>
    <lineage>
        <taxon>Eukaryota</taxon>
        <taxon>Metazoa</taxon>
        <taxon>Ecdysozoa</taxon>
        <taxon>Arthropoda</taxon>
        <taxon>Hexapoda</taxon>
        <taxon>Insecta</taxon>
        <taxon>Pterygota</taxon>
        <taxon>Neoptera</taxon>
        <taxon>Endopterygota</taxon>
        <taxon>Diptera</taxon>
        <taxon>Brachycera</taxon>
        <taxon>Muscomorpha</taxon>
        <taxon>Ephydroidea</taxon>
        <taxon>Drosophilidae</taxon>
        <taxon>Drosophila</taxon>
        <taxon>Sophophora</taxon>
    </lineage>
</organism>
<sequence length="307" mass="35091">MSKFHTLMGTLLDYFLLFVLRMIGTMSSPIYEHYRCAAPSRQHQPGSLWKADSMQESEPAPSLEQRTGTENLLLDSLEPEPLANMFNSLQLMAINVVNQMQTALKKRVTSKADPIATMPGLDAFHPCVPSSSCYFFIDLRNTTPRFMDSQEEFGNSSSHISNDKNNNADDTADSPAKKSLQRQRSISECSDNSFDICFEDDDESSIQPTACSDDDDDDDFEESEVCECSNDSSTTNKKVRFNLKPEVHVMLAWDFAYRAARKSEWQVMARDRFRFQQRIHRVSPILNPILTPNHREQVYKARFLDVE</sequence>
<evidence type="ECO:0000256" key="2">
    <source>
        <dbReference type="SAM" id="SignalP"/>
    </source>
</evidence>
<dbReference type="Proteomes" id="UP001500889">
    <property type="component" value="Chromosome E"/>
</dbReference>
<name>A0AAU9GDL7_DROMD</name>
<dbReference type="PANTHER" id="PTHR16489">
    <property type="entry name" value="GH11727P"/>
    <property type="match status" value="1"/>
</dbReference>
<protein>
    <recommendedName>
        <fullName evidence="5">Protein phosphatase 1 regulatory subunit 15A/B C-terminal domain-containing protein</fullName>
    </recommendedName>
</protein>
<dbReference type="GO" id="GO:0000164">
    <property type="term" value="C:protein phosphatase type 1 complex"/>
    <property type="evidence" value="ECO:0007669"/>
    <property type="project" value="TreeGrafter"/>
</dbReference>
<dbReference type="PANTHER" id="PTHR16489:SF12">
    <property type="entry name" value="GH11727P"/>
    <property type="match status" value="1"/>
</dbReference>
<accession>A0AAU9GDL7</accession>
<proteinExistence type="predicted"/>
<dbReference type="GO" id="GO:0005783">
    <property type="term" value="C:endoplasmic reticulum"/>
    <property type="evidence" value="ECO:0007669"/>
    <property type="project" value="TreeGrafter"/>
</dbReference>
<dbReference type="EMBL" id="AP029267">
    <property type="protein sequence ID" value="BFG05469.1"/>
    <property type="molecule type" value="Genomic_DNA"/>
</dbReference>
<evidence type="ECO:0000313" key="4">
    <source>
        <dbReference type="Proteomes" id="UP001500889"/>
    </source>
</evidence>
<feature type="region of interest" description="Disordered" evidence="1">
    <location>
        <begin position="147"/>
        <end position="185"/>
    </location>
</feature>
<feature type="region of interest" description="Disordered" evidence="1">
    <location>
        <begin position="45"/>
        <end position="67"/>
    </location>
</feature>
<reference evidence="3 4" key="1">
    <citation type="submission" date="2024-02" db="EMBL/GenBank/DDBJ databases">
        <title>A chromosome-level genome assembly of Drosophila madeirensis, a fruit fly species endemic to Madeira island.</title>
        <authorList>
            <person name="Tomihara K."/>
            <person name="Llopart A."/>
            <person name="Yamamoto D."/>
        </authorList>
    </citation>
    <scope>NUCLEOTIDE SEQUENCE [LARGE SCALE GENOMIC DNA]</scope>
    <source>
        <strain evidence="3 4">RF1</strain>
    </source>
</reference>
<keyword evidence="2" id="KW-0732">Signal</keyword>
<evidence type="ECO:0000256" key="1">
    <source>
        <dbReference type="SAM" id="MobiDB-lite"/>
    </source>
</evidence>
<gene>
    <name evidence="3" type="ORF">DMAD_04197</name>
</gene>